<dbReference type="InterPro" id="IPR001667">
    <property type="entry name" value="DDH_dom"/>
</dbReference>
<feature type="domain" description="RecJ OB" evidence="9">
    <location>
        <begin position="465"/>
        <end position="562"/>
    </location>
</feature>
<evidence type="ECO:0000313" key="10">
    <source>
        <dbReference type="EMBL" id="CBI09868.1"/>
    </source>
</evidence>
<dbReference type="GO" id="GO:0006310">
    <property type="term" value="P:DNA recombination"/>
    <property type="evidence" value="ECO:0007669"/>
    <property type="project" value="InterPro"/>
</dbReference>
<dbReference type="InterPro" id="IPR003156">
    <property type="entry name" value="DHHA1_dom"/>
</dbReference>
<evidence type="ECO:0000256" key="4">
    <source>
        <dbReference type="ARBA" id="ARBA00022801"/>
    </source>
</evidence>
<evidence type="ECO:0000256" key="1">
    <source>
        <dbReference type="ARBA" id="ARBA00005915"/>
    </source>
</evidence>
<dbReference type="EMBL" id="CABR01000055">
    <property type="protein sequence ID" value="CBI09868.1"/>
    <property type="molecule type" value="Genomic_DNA"/>
</dbReference>
<sequence>MNLNQLVERPYDKHVVKQLMAEGLHPALSQVYAARGVTHKQQLDGALSGMLHYRLLKNIEAMAQRLADAVQAGERVVVIADYDADGATACAVAVRGLGLLGLPIRFWVPNRFIHGYGLTSEIVRMVAAWEDRPEIILTVDNGMSSYDGVETARELGMEVLITDHHLPGEQVPDTLIVNPNQPGCPFPDKHLAGVGVMFYVLLATRAELQGRGVWLNGAPNLAQLLDLVALGTVADVVKLDENNRILVEQGLRRIRQGRACAGVNALFAVAGRQLEQASASDLGFMIGPRLNAAGRLEDMSQGIACLLSDSEDDAAQLAQRLHELNAERREIEATMQDQVQAALQNNVDPASGYSMAVYDPTWHGGVVGILASRLKERYHRPVICFARGQGDEIKGSGRSIPGLHLRDALDWISKQAPGLILKFGGHAAAAGLSIPEFRFKEFVMWFEQAAQTFLTPQDLQTSIWTDGELGAANMGPDLAQAIAEQVWGQGFPQPSFYGIFRVVQQRVLKEKHLKLRLSQGSQHWNSILFHCNETLPETIHAVYQLDWNCYRDSAEVQLRISDWCAAPDQ</sequence>
<feature type="coiled-coil region" evidence="6">
    <location>
        <begin position="307"/>
        <end position="341"/>
    </location>
</feature>
<feature type="domain" description="DDH" evidence="7">
    <location>
        <begin position="75"/>
        <end position="232"/>
    </location>
</feature>
<keyword evidence="3" id="KW-0540">Nuclease</keyword>
<dbReference type="Gene3D" id="3.90.1640.30">
    <property type="match status" value="1"/>
</dbReference>
<evidence type="ECO:0000256" key="2">
    <source>
        <dbReference type="ARBA" id="ARBA00019841"/>
    </source>
</evidence>
<comment type="similarity">
    <text evidence="1">Belongs to the RecJ family.</text>
</comment>
<keyword evidence="5 10" id="KW-0269">Exonuclease</keyword>
<comment type="caution">
    <text evidence="10">The sequence shown here is derived from an EMBL/GenBank/DDBJ whole genome shotgun (WGS) entry which is preliminary data.</text>
</comment>
<feature type="domain" description="DHHA1" evidence="8">
    <location>
        <begin position="358"/>
        <end position="449"/>
    </location>
</feature>
<dbReference type="InterPro" id="IPR038763">
    <property type="entry name" value="DHH_sf"/>
</dbReference>
<keyword evidence="6" id="KW-0175">Coiled coil</keyword>
<dbReference type="PANTHER" id="PTHR30255">
    <property type="entry name" value="SINGLE-STRANDED-DNA-SPECIFIC EXONUCLEASE RECJ"/>
    <property type="match status" value="1"/>
</dbReference>
<keyword evidence="4 10" id="KW-0378">Hydrolase</keyword>
<dbReference type="GO" id="GO:0006281">
    <property type="term" value="P:DNA repair"/>
    <property type="evidence" value="ECO:0007669"/>
    <property type="project" value="InterPro"/>
</dbReference>
<reference evidence="10" key="1">
    <citation type="submission" date="2009-10" db="EMBL/GenBank/DDBJ databases">
        <title>Diversity of trophic interactions inside an arsenic-rich microbial ecosystem.</title>
        <authorList>
            <person name="Bertin P.N."/>
            <person name="Heinrich-Salmeron A."/>
            <person name="Pelletier E."/>
            <person name="Goulhen-Chollet F."/>
            <person name="Arsene-Ploetze F."/>
            <person name="Gallien S."/>
            <person name="Calteau A."/>
            <person name="Vallenet D."/>
            <person name="Casiot C."/>
            <person name="Chane-Woon-Ming B."/>
            <person name="Giloteaux L."/>
            <person name="Barakat M."/>
            <person name="Bonnefoy V."/>
            <person name="Bruneel O."/>
            <person name="Chandler M."/>
            <person name="Cleiss J."/>
            <person name="Duran R."/>
            <person name="Elbaz-Poulichet F."/>
            <person name="Fonknechten N."/>
            <person name="Lauga B."/>
            <person name="Mornico D."/>
            <person name="Ortet P."/>
            <person name="Schaeffer C."/>
            <person name="Siguier P."/>
            <person name="Alexander Thil Smith A."/>
            <person name="Van Dorsselaer A."/>
            <person name="Weissenbach J."/>
            <person name="Medigue C."/>
            <person name="Le Paslier D."/>
        </authorList>
    </citation>
    <scope>NUCLEOTIDE SEQUENCE</scope>
</reference>
<organism evidence="10">
    <name type="scientific">mine drainage metagenome</name>
    <dbReference type="NCBI Taxonomy" id="410659"/>
    <lineage>
        <taxon>unclassified sequences</taxon>
        <taxon>metagenomes</taxon>
        <taxon>ecological metagenomes</taxon>
    </lineage>
</organism>
<dbReference type="Pfam" id="PF02272">
    <property type="entry name" value="DHHA1"/>
    <property type="match status" value="1"/>
</dbReference>
<dbReference type="SUPFAM" id="SSF64182">
    <property type="entry name" value="DHH phosphoesterases"/>
    <property type="match status" value="1"/>
</dbReference>
<name>E6QRJ6_9ZZZZ</name>
<dbReference type="Pfam" id="PF01368">
    <property type="entry name" value="DHH"/>
    <property type="match status" value="1"/>
</dbReference>
<dbReference type="PANTHER" id="PTHR30255:SF2">
    <property type="entry name" value="SINGLE-STRANDED-DNA-SPECIFIC EXONUCLEASE RECJ"/>
    <property type="match status" value="1"/>
</dbReference>
<evidence type="ECO:0000256" key="3">
    <source>
        <dbReference type="ARBA" id="ARBA00022722"/>
    </source>
</evidence>
<dbReference type="InterPro" id="IPR051673">
    <property type="entry name" value="SSDNA_exonuclease_RecJ"/>
</dbReference>
<evidence type="ECO:0000256" key="5">
    <source>
        <dbReference type="ARBA" id="ARBA00022839"/>
    </source>
</evidence>
<dbReference type="Gene3D" id="3.10.310.30">
    <property type="match status" value="1"/>
</dbReference>
<dbReference type="GO" id="GO:0008409">
    <property type="term" value="F:5'-3' exonuclease activity"/>
    <property type="evidence" value="ECO:0007669"/>
    <property type="project" value="InterPro"/>
</dbReference>
<dbReference type="Pfam" id="PF17768">
    <property type="entry name" value="RecJ_OB"/>
    <property type="match status" value="1"/>
</dbReference>
<gene>
    <name evidence="10" type="primary">recJ</name>
    <name evidence="10" type="ORF">CARN7_0614</name>
</gene>
<protein>
    <recommendedName>
        <fullName evidence="2">Single-stranded-DNA-specific exonuclease RecJ</fullName>
    </recommendedName>
</protein>
<evidence type="ECO:0000259" key="8">
    <source>
        <dbReference type="Pfam" id="PF02272"/>
    </source>
</evidence>
<dbReference type="GO" id="GO:0003676">
    <property type="term" value="F:nucleic acid binding"/>
    <property type="evidence" value="ECO:0007669"/>
    <property type="project" value="InterPro"/>
</dbReference>
<dbReference type="InterPro" id="IPR041122">
    <property type="entry name" value="RecJ_OB"/>
</dbReference>
<evidence type="ECO:0000256" key="6">
    <source>
        <dbReference type="SAM" id="Coils"/>
    </source>
</evidence>
<dbReference type="NCBIfam" id="TIGR00644">
    <property type="entry name" value="recJ"/>
    <property type="match status" value="1"/>
</dbReference>
<accession>E6QRJ6</accession>
<dbReference type="AlphaFoldDB" id="E6QRJ6"/>
<dbReference type="InterPro" id="IPR004610">
    <property type="entry name" value="RecJ"/>
</dbReference>
<proteinExistence type="inferred from homology"/>
<evidence type="ECO:0000259" key="9">
    <source>
        <dbReference type="Pfam" id="PF17768"/>
    </source>
</evidence>
<evidence type="ECO:0000259" key="7">
    <source>
        <dbReference type="Pfam" id="PF01368"/>
    </source>
</evidence>